<sequence length="103" mass="12140">MKVRDCLNTLENYKANILFNRNAISKRYEKINYLKNDEVNNIQRNKKTNSNIIQSILETIFEYQSEILISTYSAGFSIMVQQKSIVLQNLPKTDLFDNKLLFK</sequence>
<evidence type="ECO:0000313" key="3">
    <source>
        <dbReference type="Proteomes" id="UP000028945"/>
    </source>
</evidence>
<reference evidence="2 3" key="1">
    <citation type="journal article" date="2014" name="BMC Genomics">
        <title>A genomic perspective on a new bacterial genus and species from the Alcaligenaceae family, Basilea psittacipulmonis.</title>
        <authorList>
            <person name="Whiteson K.L."/>
            <person name="Hernandez D."/>
            <person name="Lazarevic V."/>
            <person name="Gaia N."/>
            <person name="Farinelli L."/>
            <person name="Francois P."/>
            <person name="Pilo P."/>
            <person name="Frey J."/>
            <person name="Schrenzel J."/>
        </authorList>
    </citation>
    <scope>NUCLEOTIDE SEQUENCE [LARGE SCALE GENOMIC DNA]</scope>
    <source>
        <strain evidence="2 3">DSM 24701</strain>
    </source>
</reference>
<proteinExistence type="predicted"/>
<dbReference type="HOGENOM" id="CLU_2258208_0_0_4"/>
<dbReference type="Proteomes" id="UP000028945">
    <property type="component" value="Chromosome"/>
</dbReference>
<keyword evidence="3" id="KW-1185">Reference proteome</keyword>
<dbReference type="Pfam" id="PF08928">
    <property type="entry name" value="PoNi_N"/>
    <property type="match status" value="1"/>
</dbReference>
<name>A0A077DHH1_9BURK</name>
<accession>A0A077DHH1</accession>
<dbReference type="InterPro" id="IPR015024">
    <property type="entry name" value="PoNi_N"/>
</dbReference>
<dbReference type="EMBL" id="CP009238">
    <property type="protein sequence ID" value="AIL32588.1"/>
    <property type="molecule type" value="Genomic_DNA"/>
</dbReference>
<organism evidence="2 3">
    <name type="scientific">Basilea psittacipulmonis DSM 24701</name>
    <dbReference type="NCBI Taxonomy" id="1072685"/>
    <lineage>
        <taxon>Bacteria</taxon>
        <taxon>Pseudomonadati</taxon>
        <taxon>Pseudomonadota</taxon>
        <taxon>Betaproteobacteria</taxon>
        <taxon>Burkholderiales</taxon>
        <taxon>Alcaligenaceae</taxon>
        <taxon>Basilea</taxon>
    </lineage>
</organism>
<feature type="domain" description="PoNi N-terminal" evidence="1">
    <location>
        <begin position="4"/>
        <end position="78"/>
    </location>
</feature>
<gene>
    <name evidence="2" type="ORF">IX83_04040</name>
</gene>
<protein>
    <recommendedName>
        <fullName evidence="1">PoNi N-terminal domain-containing protein</fullName>
    </recommendedName>
</protein>
<dbReference type="KEGG" id="bpsi:IX83_04040"/>
<evidence type="ECO:0000313" key="2">
    <source>
        <dbReference type="EMBL" id="AIL32588.1"/>
    </source>
</evidence>
<evidence type="ECO:0000259" key="1">
    <source>
        <dbReference type="Pfam" id="PF08928"/>
    </source>
</evidence>
<dbReference type="AlphaFoldDB" id="A0A077DHH1"/>